<evidence type="ECO:0000256" key="1">
    <source>
        <dbReference type="SAM" id="Phobius"/>
    </source>
</evidence>
<feature type="transmembrane region" description="Helical" evidence="1">
    <location>
        <begin position="43"/>
        <end position="65"/>
    </location>
</feature>
<keyword evidence="1" id="KW-0472">Membrane</keyword>
<evidence type="ECO:0000313" key="2">
    <source>
        <dbReference type="EMBL" id="KAI9244379.1"/>
    </source>
</evidence>
<proteinExistence type="predicted"/>
<dbReference type="EMBL" id="JAIXMP010000060">
    <property type="protein sequence ID" value="KAI9244379.1"/>
    <property type="molecule type" value="Genomic_DNA"/>
</dbReference>
<dbReference type="AlphaFoldDB" id="A0AAD5JLH7"/>
<dbReference type="InterPro" id="IPR040521">
    <property type="entry name" value="KDZ"/>
</dbReference>
<sequence length="242" mass="28350">MQYAFILLHIFFKILLDAYRFWTKNTAYNSNICSVYLGNIGRFKVMFFYVFYMFILLSSLLKFILPLIGTSSISFQCIEPYITVLTELQVIKENPSVTEEKGCPTCPKKDDIEKYLMKHLFSADECQHKYNCTKEIQHNRSLECISEFKATKNTNHNNSSNFHEIGLLSSICACYNVPLEFTNLYQSSKKFLYALSIMNVITNTYPRIKIDIIMYDICCRVEPTLTYKSIYKVLQFVFLQIL</sequence>
<keyword evidence="1" id="KW-1133">Transmembrane helix</keyword>
<dbReference type="Proteomes" id="UP001209540">
    <property type="component" value="Unassembled WGS sequence"/>
</dbReference>
<feature type="transmembrane region" description="Helical" evidence="1">
    <location>
        <begin position="6"/>
        <end position="22"/>
    </location>
</feature>
<evidence type="ECO:0000313" key="3">
    <source>
        <dbReference type="Proteomes" id="UP001209540"/>
    </source>
</evidence>
<dbReference type="Pfam" id="PF18758">
    <property type="entry name" value="KDZ"/>
    <property type="match status" value="1"/>
</dbReference>
<name>A0AAD5JLH7_9FUNG</name>
<reference evidence="2" key="1">
    <citation type="journal article" date="2022" name="IScience">
        <title>Evolution of zygomycete secretomes and the origins of terrestrial fungal ecologies.</title>
        <authorList>
            <person name="Chang Y."/>
            <person name="Wang Y."/>
            <person name="Mondo S."/>
            <person name="Ahrendt S."/>
            <person name="Andreopoulos W."/>
            <person name="Barry K."/>
            <person name="Beard J."/>
            <person name="Benny G.L."/>
            <person name="Blankenship S."/>
            <person name="Bonito G."/>
            <person name="Cuomo C."/>
            <person name="Desiro A."/>
            <person name="Gervers K.A."/>
            <person name="Hundley H."/>
            <person name="Kuo A."/>
            <person name="LaButti K."/>
            <person name="Lang B.F."/>
            <person name="Lipzen A."/>
            <person name="O'Donnell K."/>
            <person name="Pangilinan J."/>
            <person name="Reynolds N."/>
            <person name="Sandor L."/>
            <person name="Smith M.E."/>
            <person name="Tsang A."/>
            <person name="Grigoriev I.V."/>
            <person name="Stajich J.E."/>
            <person name="Spatafora J.W."/>
        </authorList>
    </citation>
    <scope>NUCLEOTIDE SEQUENCE</scope>
    <source>
        <strain evidence="2">RSA 2281</strain>
    </source>
</reference>
<keyword evidence="1" id="KW-0812">Transmembrane</keyword>
<accession>A0AAD5JLH7</accession>
<reference evidence="2" key="2">
    <citation type="submission" date="2023-02" db="EMBL/GenBank/DDBJ databases">
        <authorList>
            <consortium name="DOE Joint Genome Institute"/>
            <person name="Mondo S.J."/>
            <person name="Chang Y."/>
            <person name="Wang Y."/>
            <person name="Ahrendt S."/>
            <person name="Andreopoulos W."/>
            <person name="Barry K."/>
            <person name="Beard J."/>
            <person name="Benny G.L."/>
            <person name="Blankenship S."/>
            <person name="Bonito G."/>
            <person name="Cuomo C."/>
            <person name="Desiro A."/>
            <person name="Gervers K.A."/>
            <person name="Hundley H."/>
            <person name="Kuo A."/>
            <person name="LaButti K."/>
            <person name="Lang B.F."/>
            <person name="Lipzen A."/>
            <person name="O'Donnell K."/>
            <person name="Pangilinan J."/>
            <person name="Reynolds N."/>
            <person name="Sandor L."/>
            <person name="Smith M.W."/>
            <person name="Tsang A."/>
            <person name="Grigoriev I.V."/>
            <person name="Stajich J.E."/>
            <person name="Spatafora J.W."/>
        </authorList>
    </citation>
    <scope>NUCLEOTIDE SEQUENCE</scope>
    <source>
        <strain evidence="2">RSA 2281</strain>
    </source>
</reference>
<gene>
    <name evidence="2" type="ORF">BDA99DRAFT_544060</name>
</gene>
<comment type="caution">
    <text evidence="2">The sequence shown here is derived from an EMBL/GenBank/DDBJ whole genome shotgun (WGS) entry which is preliminary data.</text>
</comment>
<organism evidence="2 3">
    <name type="scientific">Phascolomyces articulosus</name>
    <dbReference type="NCBI Taxonomy" id="60185"/>
    <lineage>
        <taxon>Eukaryota</taxon>
        <taxon>Fungi</taxon>
        <taxon>Fungi incertae sedis</taxon>
        <taxon>Mucoromycota</taxon>
        <taxon>Mucoromycotina</taxon>
        <taxon>Mucoromycetes</taxon>
        <taxon>Mucorales</taxon>
        <taxon>Lichtheimiaceae</taxon>
        <taxon>Phascolomyces</taxon>
    </lineage>
</organism>
<protein>
    <submittedName>
        <fullName evidence="2">Uncharacterized protein</fullName>
    </submittedName>
</protein>
<keyword evidence="3" id="KW-1185">Reference proteome</keyword>